<keyword evidence="3" id="KW-1185">Reference proteome</keyword>
<evidence type="ECO:0000313" key="3">
    <source>
        <dbReference type="Proteomes" id="UP000419138"/>
    </source>
</evidence>
<evidence type="ECO:0000259" key="1">
    <source>
        <dbReference type="Pfam" id="PF02210"/>
    </source>
</evidence>
<comment type="caution">
    <text evidence="2">The sequence shown here is derived from an EMBL/GenBank/DDBJ whole genome shotgun (WGS) entry which is preliminary data.</text>
</comment>
<dbReference type="SUPFAM" id="SSF49899">
    <property type="entry name" value="Concanavalin A-like lectins/glucanases"/>
    <property type="match status" value="1"/>
</dbReference>
<dbReference type="InterPro" id="IPR013320">
    <property type="entry name" value="ConA-like_dom_sf"/>
</dbReference>
<proteinExistence type="predicted"/>
<dbReference type="Gene3D" id="2.60.120.200">
    <property type="match status" value="1"/>
</dbReference>
<sequence length="812" mass="85793">MDFILEAGWGGQLAQWESIAWTDISTRVDLTSGVSITRGASDELSETQPGTMSLRLDNQDQALTPDNPASPFHPYVRCNVPVRGAVALTPEPPAGAGPWPLILLGDDFKDGRVDPVLWPGTYGGAAEVGGRARIPLTPGGFAGYQSAAVWRLGGSSLSARLVTLPAAGGSTAAETGMWVNSATAGTRVGWTYNPLTHSVVAQSQTGYFDPAAVSIPYSPGSHRWLRLRDTGVTTVWESSGDGHTWVIGRSAPSLAWLASDLQFVDFMGSRTGGTGDAAEWDYAGTRVHPRFHGTVNGWPIRWEGLESTAAITCTDLFKRLGRDPELRSCLTEEVLLDGPAAYYPLAEPAGSTSAGDLSGSGVGTLTRVGTTGVVAFGDVAGPAATGDTAARFTPVSATSGRMLGGDLGPAFEAASMALYNHVECWFSTSTPGRVMLALTSSEGDYQVVLSLDGSGRLVLEFVLSEGELIQVPVATGNLADGQVHHVAYDEYTTTVYVDGAALSAAGMLQALGLRRITVGGYSGTRMWDGTISHIALYTRPPGPVGPTLALHYPAGNSGFSGEPADDRIRRLVRYTGLGSPVIYGTTHDPVAGQGPGGALALARLREIEGTESGKLFAARDQVAIAYASRDVRYNPAPDTDAFTIAYADLETDQVQYRRDDQKMINTVVASRPGGATQRVTDATSIAAYGTYAPPGGDLSLLKTSDNSVLDAANWLIHRYRDPAAELREVPIEAYSHPDYAAILSADIGTHFTVTGLPAPTADIRTTVEGYTETIQLNRHAITFHTSAQVTDSVWALDDPTYSVLGTTTRLAY</sequence>
<dbReference type="Pfam" id="PF02210">
    <property type="entry name" value="Laminin_G_2"/>
    <property type="match status" value="1"/>
</dbReference>
<feature type="domain" description="Laminin G" evidence="1">
    <location>
        <begin position="426"/>
        <end position="521"/>
    </location>
</feature>
<dbReference type="AlphaFoldDB" id="A0A646KML7"/>
<dbReference type="InterPro" id="IPR001791">
    <property type="entry name" value="Laminin_G"/>
</dbReference>
<protein>
    <recommendedName>
        <fullName evidence="1">Laminin G domain-containing protein</fullName>
    </recommendedName>
</protein>
<name>A0A646KML7_STRJU</name>
<organism evidence="2 3">
    <name type="scientific">Streptomyces jumonjinensis</name>
    <dbReference type="NCBI Taxonomy" id="1945"/>
    <lineage>
        <taxon>Bacteria</taxon>
        <taxon>Bacillati</taxon>
        <taxon>Actinomycetota</taxon>
        <taxon>Actinomycetes</taxon>
        <taxon>Kitasatosporales</taxon>
        <taxon>Streptomycetaceae</taxon>
        <taxon>Streptomyces</taxon>
    </lineage>
</organism>
<evidence type="ECO:0000313" key="2">
    <source>
        <dbReference type="EMBL" id="MQT03181.1"/>
    </source>
</evidence>
<dbReference type="Proteomes" id="UP000419138">
    <property type="component" value="Unassembled WGS sequence"/>
</dbReference>
<accession>A0A646KML7</accession>
<dbReference type="OrthoDB" id="3445328at2"/>
<reference evidence="2 3" key="1">
    <citation type="submission" date="2019-05" db="EMBL/GenBank/DDBJ databases">
        <title>Comparative genomics and metabolomics analyses of clavulanic acid producing Streptomyces species provides insight into specialized metabolism and evolution of beta-lactam biosynthetic gene clusters.</title>
        <authorList>
            <person name="Moore M.A."/>
            <person name="Cruz-Morales P."/>
            <person name="Barona Gomez F."/>
            <person name="Kapil T."/>
        </authorList>
    </citation>
    <scope>NUCLEOTIDE SEQUENCE [LARGE SCALE GENOMIC DNA]</scope>
    <source>
        <strain evidence="2 3">NRRL 5741</strain>
    </source>
</reference>
<dbReference type="EMBL" id="VCLA01000164">
    <property type="protein sequence ID" value="MQT03181.1"/>
    <property type="molecule type" value="Genomic_DNA"/>
</dbReference>
<gene>
    <name evidence="2" type="ORF">FF041_24215</name>
</gene>